<feature type="region of interest" description="Disordered" evidence="1">
    <location>
        <begin position="785"/>
        <end position="898"/>
    </location>
</feature>
<evidence type="ECO:0000256" key="1">
    <source>
        <dbReference type="SAM" id="MobiDB-lite"/>
    </source>
</evidence>
<feature type="compositionally biased region" description="Polar residues" evidence="1">
    <location>
        <begin position="182"/>
        <end position="197"/>
    </location>
</feature>
<organism evidence="2 3">
    <name type="scientific">Cytospora mali</name>
    <name type="common">Apple Valsa canker fungus</name>
    <name type="synonym">Valsa mali</name>
    <dbReference type="NCBI Taxonomy" id="578113"/>
    <lineage>
        <taxon>Eukaryota</taxon>
        <taxon>Fungi</taxon>
        <taxon>Dikarya</taxon>
        <taxon>Ascomycota</taxon>
        <taxon>Pezizomycotina</taxon>
        <taxon>Sordariomycetes</taxon>
        <taxon>Sordariomycetidae</taxon>
        <taxon>Diaporthales</taxon>
        <taxon>Cytosporaceae</taxon>
        <taxon>Cytospora</taxon>
    </lineage>
</organism>
<feature type="region of interest" description="Disordered" evidence="1">
    <location>
        <begin position="108"/>
        <end position="202"/>
    </location>
</feature>
<feature type="compositionally biased region" description="Acidic residues" evidence="1">
    <location>
        <begin position="953"/>
        <end position="963"/>
    </location>
</feature>
<dbReference type="SMR" id="A0A194VPQ0"/>
<keyword evidence="3" id="KW-1185">Reference proteome</keyword>
<sequence length="1090" mass="119646">MSSQKTPLSASKRAVPIKISILHTSDRDNFPYTSVEPRWSFTMNLLPMTNIKELCIHATSQVQRTFNAIQEAARLEARDRDGHVFHGMETIAEEILNGETIYLVEGAGEGAGRGKGKERGRLLSLRSGAEQAYRTPSTSSRSSSTSRKKAQSQPRMTPSQRSRAMAKAGLPPGYEPARVRRSSTGAIGRTNSPSPESSHVAPAAALKGEVLNRRDDASNAMDGEPAIPKQETSIAQSQKRSPSPHTSPHLQDSQKLIPDSQNNNSPRSPLQSHSGSRVKLASETKLRLGASELRPTQPRSAPPRLNTLDPGNIHNMPTPPTKVLTSRPDPYDISSVLSDNENHSPTRPSSIMSSSVRKLGSAYKRRIPASQPPMRQLQLTANSPSRTSKSATADRYDATRNMGFQHLTTPDKKTATPFRVEASSPAIALPSSPTNNVAAAIAKGRSKIQRRSIPECVVISDSEDDIDEELFRNPPAMPASIPSVEASLPWSQPPLWATQDKVLGVRPVAHRASMPSAGGRITQKKVVGKEDVVDSTADVRRLVDAVKGTLTATSVNSNLRSKALPSSAISSFGQPVTVIDSLSSENMSDGVDKCAPIIKAEQSEDDVWKDLPDAIMSDSPVHQDGGDKGKYPEVIQLSSDSDSSIDPAWLDDYDVDLPISELPVIDAPPVINEPLLPDPDPQDIELPAPVVPLQELNSLVTDPVEPSVNQTPPSAQPDKRKRPLVGDSDSENEREKKRVKKAEKRRARKALRRAKHEELLARMEEERKKQALEQAHLRALELEIIVSSPTNAKEPRTDDAEVDDDSGLDLSILDDDKYVEDVGAPLDEDDDNESWSRMKSEDGPFSFDQKQVSSSSESKRDSPKLSVGAADPDSPASEDAHDQQEQQQDSNAVKTAKNQYYREPFDDWAALEATLGTGGFGYSPLEVHNRIHLATVHRCLQFPNEPSAIKYEAEEEEIDEEIPFVDPSGDQDAQSTRLTQPVVKVKRRNRKRGKKSIASPSKNPPQFPNHDQSSPRSIRSGAPSPKDTPPAPETASNKGRKEGKKGKPSKTKPRSRRERERNRARLQRKQRAEHNFSKFRGSVKSRRKSH</sequence>
<feature type="compositionally biased region" description="Polar residues" evidence="1">
    <location>
        <begin position="230"/>
        <end position="275"/>
    </location>
</feature>
<feature type="compositionally biased region" description="Basic residues" evidence="1">
    <location>
        <begin position="737"/>
        <end position="754"/>
    </location>
</feature>
<dbReference type="OrthoDB" id="5241593at2759"/>
<feature type="compositionally biased region" description="Low complexity" evidence="1">
    <location>
        <begin position="845"/>
        <end position="856"/>
    </location>
</feature>
<feature type="region of interest" description="Disordered" evidence="1">
    <location>
        <begin position="216"/>
        <end position="356"/>
    </location>
</feature>
<name>A0A194VPQ0_CYTMA</name>
<proteinExistence type="predicted"/>
<dbReference type="Proteomes" id="UP000078559">
    <property type="component" value="Chromosome 2"/>
</dbReference>
<feature type="compositionally biased region" description="Basic residues" evidence="1">
    <location>
        <begin position="1081"/>
        <end position="1090"/>
    </location>
</feature>
<feature type="compositionally biased region" description="Low complexity" evidence="1">
    <location>
        <begin position="345"/>
        <end position="355"/>
    </location>
</feature>
<feature type="compositionally biased region" description="Basic residues" evidence="1">
    <location>
        <begin position="984"/>
        <end position="995"/>
    </location>
</feature>
<evidence type="ECO:0000313" key="2">
    <source>
        <dbReference type="EMBL" id="KUI66171.1"/>
    </source>
</evidence>
<protein>
    <submittedName>
        <fullName evidence="2">Uncharacterized protein</fullName>
    </submittedName>
</protein>
<feature type="region of interest" description="Disordered" evidence="1">
    <location>
        <begin position="697"/>
        <end position="759"/>
    </location>
</feature>
<feature type="compositionally biased region" description="Polar residues" evidence="1">
    <location>
        <begin position="151"/>
        <end position="162"/>
    </location>
</feature>
<dbReference type="AlphaFoldDB" id="A0A194VPQ0"/>
<evidence type="ECO:0000313" key="3">
    <source>
        <dbReference type="Proteomes" id="UP000078559"/>
    </source>
</evidence>
<reference evidence="2" key="1">
    <citation type="submission" date="2014-12" db="EMBL/GenBank/DDBJ databases">
        <title>Genome Sequence of Valsa Canker Pathogens Uncovers a Specific Adaption of Colonization on Woody Bark.</title>
        <authorList>
            <person name="Yin Z."/>
            <person name="Liu H."/>
            <person name="Gao X."/>
            <person name="Li Z."/>
            <person name="Song N."/>
            <person name="Ke X."/>
            <person name="Dai Q."/>
            <person name="Wu Y."/>
            <person name="Sun Y."/>
            <person name="Xu J.-R."/>
            <person name="Kang Z.K."/>
            <person name="Wang L."/>
            <person name="Huang L."/>
        </authorList>
    </citation>
    <scope>NUCLEOTIDE SEQUENCE [LARGE SCALE GENOMIC DNA]</scope>
    <source>
        <strain evidence="2">03-8</strain>
    </source>
</reference>
<gene>
    <name evidence="2" type="ORF">VM1G_02275</name>
</gene>
<dbReference type="EMBL" id="CM003099">
    <property type="protein sequence ID" value="KUI66171.1"/>
    <property type="molecule type" value="Genomic_DNA"/>
</dbReference>
<feature type="compositionally biased region" description="Low complexity" evidence="1">
    <location>
        <begin position="122"/>
        <end position="145"/>
    </location>
</feature>
<accession>A0A194VPQ0</accession>
<feature type="compositionally biased region" description="Basic residues" evidence="1">
    <location>
        <begin position="1041"/>
        <end position="1056"/>
    </location>
</feature>
<feature type="region of interest" description="Disordered" evidence="1">
    <location>
        <begin position="953"/>
        <end position="1090"/>
    </location>
</feature>